<proteinExistence type="predicted"/>
<accession>A0A1C0YYG0</accession>
<evidence type="ECO:0000256" key="1">
    <source>
        <dbReference type="ARBA" id="ARBA00023224"/>
    </source>
</evidence>
<dbReference type="EMBL" id="MATO01000018">
    <property type="protein sequence ID" value="OCS92214.1"/>
    <property type="molecule type" value="Genomic_DNA"/>
</dbReference>
<sequence length="485" mass="53531">MDIKQLLREDLERKNRLMTIIIVIAATLGLVFNLLMKNHIVVPVTLAAIDLIIVTMFFLQKKSTAIRAIFPYISVFLIACIAITSLIFDEPKVGAIGVAFLALVASSIHSRMSVFLFGYAVTLGIIVTVGLNGAGTLVVSYTNVYLLHLLSSIVLFSLVRFTNQIHSRANELIVTAAERAQQDGQQREILMQAVEAMTANLQKITALNDTSYGAQQRMTEAANDVLSGAEEQQQQILGVVETTDATKRSVESMMFTLQNVVEQASTAANEATVGATSMQEMKSEIETFHLFFNELKSTFDDLTMKITETNVLANAIREITTQTNLLSLNASIEAARAGDFGKGFAVVAEEIRKLATVTDETLVRIDDNLAEVNRYNEVALQKIENGVQTISMQVHRATATNETFEQLYTVMQSLQDVVERLTNEAIQIDTNSTSVVQKATRVKEILHSSDTLMLRFSDAIAMLVQNQQTSSAAVEETYEQTKRLI</sequence>
<evidence type="ECO:0000256" key="3">
    <source>
        <dbReference type="SAM" id="Coils"/>
    </source>
</evidence>
<protein>
    <recommendedName>
        <fullName evidence="5">Methyl-accepting transducer domain-containing protein</fullName>
    </recommendedName>
</protein>
<keyword evidence="4" id="KW-1133">Transmembrane helix</keyword>
<keyword evidence="4" id="KW-0472">Membrane</keyword>
<dbReference type="Proteomes" id="UP000093482">
    <property type="component" value="Unassembled WGS sequence"/>
</dbReference>
<feature type="domain" description="Methyl-accepting transducer" evidence="5">
    <location>
        <begin position="207"/>
        <end position="453"/>
    </location>
</feature>
<dbReference type="Pfam" id="PF00015">
    <property type="entry name" value="MCPsignal"/>
    <property type="match status" value="1"/>
</dbReference>
<organism evidence="6 7">
    <name type="scientific">Caryophanon latum</name>
    <dbReference type="NCBI Taxonomy" id="33977"/>
    <lineage>
        <taxon>Bacteria</taxon>
        <taxon>Bacillati</taxon>
        <taxon>Bacillota</taxon>
        <taxon>Bacilli</taxon>
        <taxon>Bacillales</taxon>
        <taxon>Caryophanaceae</taxon>
        <taxon>Caryophanon</taxon>
    </lineage>
</organism>
<evidence type="ECO:0000313" key="7">
    <source>
        <dbReference type="Proteomes" id="UP000093482"/>
    </source>
</evidence>
<keyword evidence="1 2" id="KW-0807">Transducer</keyword>
<feature type="coiled-coil region" evidence="3">
    <location>
        <begin position="404"/>
        <end position="431"/>
    </location>
</feature>
<feature type="transmembrane region" description="Helical" evidence="4">
    <location>
        <begin position="40"/>
        <end position="59"/>
    </location>
</feature>
<keyword evidence="3" id="KW-0175">Coiled coil</keyword>
<feature type="transmembrane region" description="Helical" evidence="4">
    <location>
        <begin position="116"/>
        <end position="139"/>
    </location>
</feature>
<feature type="transmembrane region" description="Helical" evidence="4">
    <location>
        <begin position="66"/>
        <end position="87"/>
    </location>
</feature>
<dbReference type="GO" id="GO:0016020">
    <property type="term" value="C:membrane"/>
    <property type="evidence" value="ECO:0007669"/>
    <property type="project" value="InterPro"/>
</dbReference>
<feature type="transmembrane region" description="Helical" evidence="4">
    <location>
        <begin position="17"/>
        <end position="34"/>
    </location>
</feature>
<evidence type="ECO:0000256" key="2">
    <source>
        <dbReference type="PROSITE-ProRule" id="PRU00284"/>
    </source>
</evidence>
<dbReference type="SUPFAM" id="SSF58104">
    <property type="entry name" value="Methyl-accepting chemotaxis protein (MCP) signaling domain"/>
    <property type="match status" value="1"/>
</dbReference>
<reference evidence="6 7" key="1">
    <citation type="submission" date="2016-07" db="EMBL/GenBank/DDBJ databases">
        <title>Caryophanon latum genome sequencing.</title>
        <authorList>
            <person name="Verma A."/>
            <person name="Pal Y."/>
            <person name="Krishnamurthi S."/>
        </authorList>
    </citation>
    <scope>NUCLEOTIDE SEQUENCE [LARGE SCALE GENOMIC DNA]</scope>
    <source>
        <strain evidence="6 7">DSM 14151</strain>
    </source>
</reference>
<dbReference type="PROSITE" id="PS50111">
    <property type="entry name" value="CHEMOTAXIS_TRANSDUC_2"/>
    <property type="match status" value="1"/>
</dbReference>
<dbReference type="OrthoDB" id="242546at2"/>
<dbReference type="Gene3D" id="1.10.287.950">
    <property type="entry name" value="Methyl-accepting chemotaxis protein"/>
    <property type="match status" value="1"/>
</dbReference>
<dbReference type="PANTHER" id="PTHR32089:SF112">
    <property type="entry name" value="LYSOZYME-LIKE PROTEIN-RELATED"/>
    <property type="match status" value="1"/>
</dbReference>
<dbReference type="RefSeq" id="WP_066462758.1">
    <property type="nucleotide sequence ID" value="NZ_MATO01000018.1"/>
</dbReference>
<evidence type="ECO:0000313" key="6">
    <source>
        <dbReference type="EMBL" id="OCS92214.1"/>
    </source>
</evidence>
<dbReference type="InterPro" id="IPR004089">
    <property type="entry name" value="MCPsignal_dom"/>
</dbReference>
<name>A0A1C0YYG0_9BACL</name>
<dbReference type="SMART" id="SM00283">
    <property type="entry name" value="MA"/>
    <property type="match status" value="1"/>
</dbReference>
<gene>
    <name evidence="6" type="ORF">A6K76_07485</name>
</gene>
<feature type="transmembrane region" description="Helical" evidence="4">
    <location>
        <begin position="145"/>
        <end position="162"/>
    </location>
</feature>
<comment type="caution">
    <text evidence="6">The sequence shown here is derived from an EMBL/GenBank/DDBJ whole genome shotgun (WGS) entry which is preliminary data.</text>
</comment>
<keyword evidence="4" id="KW-0812">Transmembrane</keyword>
<evidence type="ECO:0000256" key="4">
    <source>
        <dbReference type="SAM" id="Phobius"/>
    </source>
</evidence>
<keyword evidence="7" id="KW-1185">Reference proteome</keyword>
<evidence type="ECO:0000259" key="5">
    <source>
        <dbReference type="PROSITE" id="PS50111"/>
    </source>
</evidence>
<dbReference type="PANTHER" id="PTHR32089">
    <property type="entry name" value="METHYL-ACCEPTING CHEMOTAXIS PROTEIN MCPB"/>
    <property type="match status" value="1"/>
</dbReference>
<dbReference type="GO" id="GO:0007165">
    <property type="term" value="P:signal transduction"/>
    <property type="evidence" value="ECO:0007669"/>
    <property type="project" value="UniProtKB-KW"/>
</dbReference>
<dbReference type="AlphaFoldDB" id="A0A1C0YYG0"/>